<keyword evidence="7" id="KW-1185">Reference proteome</keyword>
<evidence type="ECO:0000256" key="2">
    <source>
        <dbReference type="HAMAP-Rule" id="MF_02087"/>
    </source>
</evidence>
<sequence length="239" mass="26174">MSSDIYVGVTQTLESITNACRRAGRNSSDIRLMAVSKTHPAEAMVEALRAGLTLFGENRVQEYERKSRELDGVELPGAPEVHLIGHLQSNKAARAVQLFQSIDTLDSLRLAKRINEAAAKAGRVMPVLLEVKLSSEESKSGLSPEGEETERLLEALPGLANLKVNGLMTVAPLDDDPEVARACFRRLRQLRDAWAAKHQRLDLHELSMGMSGDYEIAIEEGSTMIRLGTAIFGARETPV</sequence>
<dbReference type="PANTHER" id="PTHR10146">
    <property type="entry name" value="PROLINE SYNTHETASE CO-TRANSCRIBED BACTERIAL HOMOLOG PROTEIN"/>
    <property type="match status" value="1"/>
</dbReference>
<evidence type="ECO:0000256" key="4">
    <source>
        <dbReference type="RuleBase" id="RU004514"/>
    </source>
</evidence>
<dbReference type="NCBIfam" id="TIGR00044">
    <property type="entry name" value="YggS family pyridoxal phosphate-dependent enzyme"/>
    <property type="match status" value="1"/>
</dbReference>
<dbReference type="Proteomes" id="UP000295210">
    <property type="component" value="Unassembled WGS sequence"/>
</dbReference>
<reference evidence="6 7" key="1">
    <citation type="submission" date="2019-03" db="EMBL/GenBank/DDBJ databases">
        <title>Genomic Encyclopedia of Type Strains, Phase IV (KMG-IV): sequencing the most valuable type-strain genomes for metagenomic binning, comparative biology and taxonomic classification.</title>
        <authorList>
            <person name="Goeker M."/>
        </authorList>
    </citation>
    <scope>NUCLEOTIDE SEQUENCE [LARGE SCALE GENOMIC DNA]</scope>
    <source>
        <strain evidence="6 7">DSM 103428</strain>
    </source>
</reference>
<evidence type="ECO:0000313" key="7">
    <source>
        <dbReference type="Proteomes" id="UP000295210"/>
    </source>
</evidence>
<dbReference type="InterPro" id="IPR001608">
    <property type="entry name" value="Ala_racemase_N"/>
</dbReference>
<protein>
    <recommendedName>
        <fullName evidence="2">Pyridoxal phosphate homeostasis protein</fullName>
        <shortName evidence="2">PLP homeostasis protein</shortName>
    </recommendedName>
</protein>
<dbReference type="InterPro" id="IPR029066">
    <property type="entry name" value="PLP-binding_barrel"/>
</dbReference>
<dbReference type="PANTHER" id="PTHR10146:SF14">
    <property type="entry name" value="PYRIDOXAL PHOSPHATE HOMEOSTASIS PROTEIN"/>
    <property type="match status" value="1"/>
</dbReference>
<keyword evidence="1 2" id="KW-0663">Pyridoxal phosphate</keyword>
<accession>A0A4R1L7T1</accession>
<dbReference type="PIRSF" id="PIRSF004848">
    <property type="entry name" value="YBL036c_PLPDEIII"/>
    <property type="match status" value="1"/>
</dbReference>
<evidence type="ECO:0000256" key="1">
    <source>
        <dbReference type="ARBA" id="ARBA00022898"/>
    </source>
</evidence>
<dbReference type="InterPro" id="IPR011078">
    <property type="entry name" value="PyrdxlP_homeostasis"/>
</dbReference>
<dbReference type="EMBL" id="SMGK01000002">
    <property type="protein sequence ID" value="TCK74286.1"/>
    <property type="molecule type" value="Genomic_DNA"/>
</dbReference>
<organism evidence="6 7">
    <name type="scientific">Acidipila rosea</name>
    <dbReference type="NCBI Taxonomy" id="768535"/>
    <lineage>
        <taxon>Bacteria</taxon>
        <taxon>Pseudomonadati</taxon>
        <taxon>Acidobacteriota</taxon>
        <taxon>Terriglobia</taxon>
        <taxon>Terriglobales</taxon>
        <taxon>Acidobacteriaceae</taxon>
        <taxon>Acidipila</taxon>
    </lineage>
</organism>
<comment type="function">
    <text evidence="2">Pyridoxal 5'-phosphate (PLP)-binding protein, which is involved in PLP homeostasis.</text>
</comment>
<dbReference type="CDD" id="cd00635">
    <property type="entry name" value="PLPDE_III_YBL036c_like"/>
    <property type="match status" value="1"/>
</dbReference>
<feature type="domain" description="Alanine racemase N-terminal" evidence="5">
    <location>
        <begin position="14"/>
        <end position="235"/>
    </location>
</feature>
<gene>
    <name evidence="6" type="ORF">C7378_1908</name>
</gene>
<evidence type="ECO:0000259" key="5">
    <source>
        <dbReference type="Pfam" id="PF01168"/>
    </source>
</evidence>
<feature type="modified residue" description="N6-(pyridoxal phosphate)lysine" evidence="2 3">
    <location>
        <position position="37"/>
    </location>
</feature>
<dbReference type="OrthoDB" id="9804072at2"/>
<comment type="similarity">
    <text evidence="2 4">Belongs to the pyridoxal phosphate-binding protein YggS/PROSC family.</text>
</comment>
<dbReference type="AlphaFoldDB" id="A0A4R1L7T1"/>
<dbReference type="FunFam" id="3.20.20.10:FF:000018">
    <property type="entry name" value="Pyridoxal phosphate homeostasis protein"/>
    <property type="match status" value="1"/>
</dbReference>
<dbReference type="HAMAP" id="MF_02087">
    <property type="entry name" value="PLP_homeostasis"/>
    <property type="match status" value="1"/>
</dbReference>
<comment type="cofactor">
    <cofactor evidence="3">
        <name>pyridoxal 5'-phosphate</name>
        <dbReference type="ChEBI" id="CHEBI:597326"/>
    </cofactor>
</comment>
<dbReference type="SUPFAM" id="SSF51419">
    <property type="entry name" value="PLP-binding barrel"/>
    <property type="match status" value="1"/>
</dbReference>
<dbReference type="GO" id="GO:0030170">
    <property type="term" value="F:pyridoxal phosphate binding"/>
    <property type="evidence" value="ECO:0007669"/>
    <property type="project" value="UniProtKB-UniRule"/>
</dbReference>
<evidence type="ECO:0000256" key="3">
    <source>
        <dbReference type="PIRSR" id="PIRSR004848-1"/>
    </source>
</evidence>
<evidence type="ECO:0000313" key="6">
    <source>
        <dbReference type="EMBL" id="TCK74286.1"/>
    </source>
</evidence>
<dbReference type="Gene3D" id="3.20.20.10">
    <property type="entry name" value="Alanine racemase"/>
    <property type="match status" value="1"/>
</dbReference>
<name>A0A4R1L7T1_9BACT</name>
<comment type="caution">
    <text evidence="6">The sequence shown here is derived from an EMBL/GenBank/DDBJ whole genome shotgun (WGS) entry which is preliminary data.</text>
</comment>
<proteinExistence type="inferred from homology"/>
<dbReference type="Pfam" id="PF01168">
    <property type="entry name" value="Ala_racemase_N"/>
    <property type="match status" value="1"/>
</dbReference>
<dbReference type="RefSeq" id="WP_131995134.1">
    <property type="nucleotide sequence ID" value="NZ_SMGK01000002.1"/>
</dbReference>